<gene>
    <name evidence="1" type="ORF">GBAR_LOCUS31261</name>
</gene>
<evidence type="ECO:0000313" key="2">
    <source>
        <dbReference type="Proteomes" id="UP001174909"/>
    </source>
</evidence>
<keyword evidence="2" id="KW-1185">Reference proteome</keyword>
<protein>
    <submittedName>
        <fullName evidence="1">Uncharacterized protein</fullName>
    </submittedName>
</protein>
<dbReference type="Proteomes" id="UP001174909">
    <property type="component" value="Unassembled WGS sequence"/>
</dbReference>
<sequence length="171" mass="19245">MYIDAIRSSTKCECKIYERFALFLIGETAHSKRIQNEAELRYVLGDPIMEMMCESGELKACIDADFLYVGLRVYHLKAKLDTAPSRFSFGSFTRTVSSSLEMQNTIKRDMMELADAEVGRRTGYKADGSFLKVGGVETCVYIYEHKTQHAQCSQTHFSQIGGGIIINVTRG</sequence>
<dbReference type="AlphaFoldDB" id="A0AA35U0W3"/>
<organism evidence="1 2">
    <name type="scientific">Geodia barretti</name>
    <name type="common">Barrett's horny sponge</name>
    <dbReference type="NCBI Taxonomy" id="519541"/>
    <lineage>
        <taxon>Eukaryota</taxon>
        <taxon>Metazoa</taxon>
        <taxon>Porifera</taxon>
        <taxon>Demospongiae</taxon>
        <taxon>Heteroscleromorpha</taxon>
        <taxon>Tetractinellida</taxon>
        <taxon>Astrophorina</taxon>
        <taxon>Geodiidae</taxon>
        <taxon>Geodia</taxon>
    </lineage>
</organism>
<name>A0AA35U0W3_GEOBA</name>
<dbReference type="EMBL" id="CASHTH010004441">
    <property type="protein sequence ID" value="CAI8057364.1"/>
    <property type="molecule type" value="Genomic_DNA"/>
</dbReference>
<evidence type="ECO:0000313" key="1">
    <source>
        <dbReference type="EMBL" id="CAI8057364.1"/>
    </source>
</evidence>
<accession>A0AA35U0W3</accession>
<comment type="caution">
    <text evidence="1">The sequence shown here is derived from an EMBL/GenBank/DDBJ whole genome shotgun (WGS) entry which is preliminary data.</text>
</comment>
<feature type="non-terminal residue" evidence="1">
    <location>
        <position position="1"/>
    </location>
</feature>
<proteinExistence type="predicted"/>
<reference evidence="1" key="1">
    <citation type="submission" date="2023-03" db="EMBL/GenBank/DDBJ databases">
        <authorList>
            <person name="Steffen K."/>
            <person name="Cardenas P."/>
        </authorList>
    </citation>
    <scope>NUCLEOTIDE SEQUENCE</scope>
</reference>